<dbReference type="AlphaFoldDB" id="A0A377TXW1"/>
<dbReference type="Proteomes" id="UP000254938">
    <property type="component" value="Unassembled WGS sequence"/>
</dbReference>
<name>A0A377TXW1_KLEPN</name>
<dbReference type="EMBL" id="UGKQ01000007">
    <property type="protein sequence ID" value="STS82830.1"/>
    <property type="molecule type" value="Genomic_DNA"/>
</dbReference>
<protein>
    <submittedName>
        <fullName evidence="1">Uncharacterized protein</fullName>
    </submittedName>
</protein>
<evidence type="ECO:0000313" key="1">
    <source>
        <dbReference type="EMBL" id="STS82830.1"/>
    </source>
</evidence>
<sequence>MSEDAAFAGELIVMIDIQIARMLRPQLFNPGDLLPVFTEMRLQPGVGKLGPQTLHRLQQPGVEVGGKARVMA</sequence>
<evidence type="ECO:0000313" key="2">
    <source>
        <dbReference type="Proteomes" id="UP000254938"/>
    </source>
</evidence>
<gene>
    <name evidence="1" type="ORF">NCTC9140_04581</name>
</gene>
<organism evidence="1 2">
    <name type="scientific">Klebsiella pneumoniae</name>
    <dbReference type="NCBI Taxonomy" id="573"/>
    <lineage>
        <taxon>Bacteria</taxon>
        <taxon>Pseudomonadati</taxon>
        <taxon>Pseudomonadota</taxon>
        <taxon>Gammaproteobacteria</taxon>
        <taxon>Enterobacterales</taxon>
        <taxon>Enterobacteriaceae</taxon>
        <taxon>Klebsiella/Raoultella group</taxon>
        <taxon>Klebsiella</taxon>
        <taxon>Klebsiella pneumoniae complex</taxon>
    </lineage>
</organism>
<reference evidence="1 2" key="1">
    <citation type="submission" date="2018-06" db="EMBL/GenBank/DDBJ databases">
        <authorList>
            <consortium name="Pathogen Informatics"/>
            <person name="Doyle S."/>
        </authorList>
    </citation>
    <scope>NUCLEOTIDE SEQUENCE [LARGE SCALE GENOMIC DNA]</scope>
    <source>
        <strain evidence="1 2">NCTC9140</strain>
    </source>
</reference>
<accession>A0A377TXW1</accession>
<proteinExistence type="predicted"/>